<keyword evidence="3" id="KW-1185">Reference proteome</keyword>
<proteinExistence type="predicted"/>
<name>A0A9Q1B9G1_HOLLE</name>
<dbReference type="Proteomes" id="UP001152320">
    <property type="component" value="Chromosome 23"/>
</dbReference>
<sequence length="763" mass="83602">METHSVFLTGATYQRWTKLKQYLGFTSSSDFVEHILDSYEGHNNIPHHVRVSKQQTNNEKETIINGVRIKQEFIDIETNSSDSLETYSGKASPDPSYQNSKKDVPSHRTLHPRKRHRAAWGLESVVQRLHQAKVDSRDEDGWIKQEEGEDGVETAKPPQPVNTIPQVKQEVVSDDGMEYQSPRIIPDSARSLSNPFPSQERNLCVNLNSTYTLRKLLERPPVNASAALRLNAAELKERGVVINPAISYQENGGTHPTGAFEPHQHPAGHSPTVGEATTESQPPHREVSNSLALDSLLQLALQVKKDEGLREKGSPGRSESEILHSMQEQGISLGTFQKSLLQLPQAFKKAGIPLNGSPPLPYRGGPSSDRTDAPSLKNILQRSSDENTRPEGLSTPVAVNNEEQPRGNEETPHSVASAADALRHLAQMQEPTQKLVLTKLASIRLNKGAPHKRFKQRRRYRSGSKRNYSNPLPTVKYLLEKKREGAPSKHRSKSKGKKDLDLKGISSKSSVKAHYLQDVKTTSVSGGEFLLSRKYRKRDLSNQEGVNRKSGRKKQKTGRKLPQRTSPRLTNKTFVHSPGVSVASASQVMKLLAEQEHPPNPTPTATAAATFNTELPSVSAPFKTEMPSSQMQSSHMLSPQVENTSSSSPSFNNSASEVMKLLASKNQPLVQSKTPSSSSLQSPRTGISTPINTAASTPPPKFEGLKMSGVGAADIMKHLASSYSQGSAPGLQYPLSLMFATPPASDSSSAFSLMKQLITKGSS</sequence>
<organism evidence="2 3">
    <name type="scientific">Holothuria leucospilota</name>
    <name type="common">Black long sea cucumber</name>
    <name type="synonym">Mertensiothuria leucospilota</name>
    <dbReference type="NCBI Taxonomy" id="206669"/>
    <lineage>
        <taxon>Eukaryota</taxon>
        <taxon>Metazoa</taxon>
        <taxon>Echinodermata</taxon>
        <taxon>Eleutherozoa</taxon>
        <taxon>Echinozoa</taxon>
        <taxon>Holothuroidea</taxon>
        <taxon>Aspidochirotacea</taxon>
        <taxon>Aspidochirotida</taxon>
        <taxon>Holothuriidae</taxon>
        <taxon>Holothuria</taxon>
    </lineage>
</organism>
<feature type="region of interest" description="Disordered" evidence="1">
    <location>
        <begin position="619"/>
        <end position="653"/>
    </location>
</feature>
<feature type="compositionally biased region" description="Low complexity" evidence="1">
    <location>
        <begin position="643"/>
        <end position="653"/>
    </location>
</feature>
<feature type="compositionally biased region" description="Polar residues" evidence="1">
    <location>
        <begin position="626"/>
        <end position="642"/>
    </location>
</feature>
<evidence type="ECO:0000313" key="2">
    <source>
        <dbReference type="EMBL" id="KAJ8019431.1"/>
    </source>
</evidence>
<feature type="region of interest" description="Disordered" evidence="1">
    <location>
        <begin position="82"/>
        <end position="117"/>
    </location>
</feature>
<comment type="caution">
    <text evidence="2">The sequence shown here is derived from an EMBL/GenBank/DDBJ whole genome shotgun (WGS) entry which is preliminary data.</text>
</comment>
<feature type="region of interest" description="Disordered" evidence="1">
    <location>
        <begin position="667"/>
        <end position="700"/>
    </location>
</feature>
<feature type="compositionally biased region" description="Basic residues" evidence="1">
    <location>
        <begin position="549"/>
        <end position="562"/>
    </location>
</feature>
<accession>A0A9Q1B9G1</accession>
<feature type="compositionally biased region" description="Basic residues" evidence="1">
    <location>
        <begin position="108"/>
        <end position="117"/>
    </location>
</feature>
<feature type="region of interest" description="Disordered" evidence="1">
    <location>
        <begin position="540"/>
        <end position="571"/>
    </location>
</feature>
<dbReference type="AlphaFoldDB" id="A0A9Q1B9G1"/>
<protein>
    <submittedName>
        <fullName evidence="2">Uncharacterized protein</fullName>
    </submittedName>
</protein>
<feature type="compositionally biased region" description="Basic residues" evidence="1">
    <location>
        <begin position="449"/>
        <end position="464"/>
    </location>
</feature>
<feature type="region of interest" description="Disordered" evidence="1">
    <location>
        <begin position="352"/>
        <end position="416"/>
    </location>
</feature>
<feature type="compositionally biased region" description="Polar residues" evidence="1">
    <location>
        <begin position="684"/>
        <end position="696"/>
    </location>
</feature>
<feature type="compositionally biased region" description="Basic and acidic residues" evidence="1">
    <location>
        <begin position="478"/>
        <end position="487"/>
    </location>
</feature>
<feature type="region of interest" description="Disordered" evidence="1">
    <location>
        <begin position="447"/>
        <end position="505"/>
    </location>
</feature>
<feature type="compositionally biased region" description="Low complexity" evidence="1">
    <location>
        <begin position="668"/>
        <end position="683"/>
    </location>
</feature>
<dbReference type="EMBL" id="JAIZAY010000023">
    <property type="protein sequence ID" value="KAJ8019431.1"/>
    <property type="molecule type" value="Genomic_DNA"/>
</dbReference>
<evidence type="ECO:0000256" key="1">
    <source>
        <dbReference type="SAM" id="MobiDB-lite"/>
    </source>
</evidence>
<gene>
    <name evidence="2" type="ORF">HOLleu_41022</name>
</gene>
<feature type="region of interest" description="Disordered" evidence="1">
    <location>
        <begin position="136"/>
        <end position="161"/>
    </location>
</feature>
<feature type="compositionally biased region" description="Basic and acidic residues" evidence="1">
    <location>
        <begin position="403"/>
        <end position="412"/>
    </location>
</feature>
<evidence type="ECO:0000313" key="3">
    <source>
        <dbReference type="Proteomes" id="UP001152320"/>
    </source>
</evidence>
<feature type="region of interest" description="Disordered" evidence="1">
    <location>
        <begin position="247"/>
        <end position="287"/>
    </location>
</feature>
<reference evidence="2" key="1">
    <citation type="submission" date="2021-10" db="EMBL/GenBank/DDBJ databases">
        <title>Tropical sea cucumber genome reveals ecological adaptation and Cuvierian tubules defense mechanism.</title>
        <authorList>
            <person name="Chen T."/>
        </authorList>
    </citation>
    <scope>NUCLEOTIDE SEQUENCE</scope>
    <source>
        <strain evidence="2">Nanhai2018</strain>
        <tissue evidence="2">Muscle</tissue>
    </source>
</reference>
<feature type="compositionally biased region" description="Basic and acidic residues" evidence="1">
    <location>
        <begin position="136"/>
        <end position="146"/>
    </location>
</feature>